<comment type="caution">
    <text evidence="2">The sequence shown here is derived from an EMBL/GenBank/DDBJ whole genome shotgun (WGS) entry which is preliminary data.</text>
</comment>
<reference evidence="2" key="1">
    <citation type="submission" date="2013-08" db="EMBL/GenBank/DDBJ databases">
        <authorList>
            <person name="Mendez C."/>
            <person name="Richter M."/>
            <person name="Ferrer M."/>
            <person name="Sanchez J."/>
        </authorList>
    </citation>
    <scope>NUCLEOTIDE SEQUENCE</scope>
</reference>
<dbReference type="AlphaFoldDB" id="T1B6J2"/>
<feature type="compositionally biased region" description="Basic residues" evidence="1">
    <location>
        <begin position="58"/>
        <end position="80"/>
    </location>
</feature>
<dbReference type="EMBL" id="AUZX01010265">
    <property type="protein sequence ID" value="EQD48574.1"/>
    <property type="molecule type" value="Genomic_DNA"/>
</dbReference>
<proteinExistence type="predicted"/>
<sequence length="80" mass="9202">QQGREVAHTICYDTKAYEGTRSDSGDRAYETLELGSYTSKLRKSNILKNEPSEIKKSLDKKRLRKMHERLNRSGKRTGSV</sequence>
<name>T1B6J2_9ZZZZ</name>
<protein>
    <submittedName>
        <fullName evidence="2">Uncharacterized protein</fullName>
    </submittedName>
</protein>
<evidence type="ECO:0000256" key="1">
    <source>
        <dbReference type="SAM" id="MobiDB-lite"/>
    </source>
</evidence>
<accession>T1B6J2</accession>
<reference evidence="2" key="2">
    <citation type="journal article" date="2014" name="ISME J.">
        <title>Microbial stratification in low pH oxic and suboxic macroscopic growths along an acid mine drainage.</title>
        <authorList>
            <person name="Mendez-Garcia C."/>
            <person name="Mesa V."/>
            <person name="Sprenger R.R."/>
            <person name="Richter M."/>
            <person name="Diez M.S."/>
            <person name="Solano J."/>
            <person name="Bargiela R."/>
            <person name="Golyshina O.V."/>
            <person name="Manteca A."/>
            <person name="Ramos J.L."/>
            <person name="Gallego J.R."/>
            <person name="Llorente I."/>
            <person name="Martins Dos Santos V.A."/>
            <person name="Jensen O.N."/>
            <person name="Pelaez A.I."/>
            <person name="Sanchez J."/>
            <person name="Ferrer M."/>
        </authorList>
    </citation>
    <scope>NUCLEOTIDE SEQUENCE</scope>
</reference>
<feature type="non-terminal residue" evidence="2">
    <location>
        <position position="1"/>
    </location>
</feature>
<gene>
    <name evidence="2" type="ORF">B1A_13993</name>
</gene>
<evidence type="ECO:0000313" key="2">
    <source>
        <dbReference type="EMBL" id="EQD48574.1"/>
    </source>
</evidence>
<organism evidence="2">
    <name type="scientific">mine drainage metagenome</name>
    <dbReference type="NCBI Taxonomy" id="410659"/>
    <lineage>
        <taxon>unclassified sequences</taxon>
        <taxon>metagenomes</taxon>
        <taxon>ecological metagenomes</taxon>
    </lineage>
</organism>
<feature type="region of interest" description="Disordered" evidence="1">
    <location>
        <begin position="52"/>
        <end position="80"/>
    </location>
</feature>